<evidence type="ECO:0000313" key="1">
    <source>
        <dbReference type="EMBL" id="GBP15870.1"/>
    </source>
</evidence>
<proteinExistence type="predicted"/>
<dbReference type="Proteomes" id="UP000299102">
    <property type="component" value="Unassembled WGS sequence"/>
</dbReference>
<dbReference type="EMBL" id="BGZK01000075">
    <property type="protein sequence ID" value="GBP15870.1"/>
    <property type="molecule type" value="Genomic_DNA"/>
</dbReference>
<comment type="caution">
    <text evidence="1">The sequence shown here is derived from an EMBL/GenBank/DDBJ whole genome shotgun (WGS) entry which is preliminary data.</text>
</comment>
<gene>
    <name evidence="1" type="ORF">EVAR_12468_1</name>
</gene>
<reference evidence="1 2" key="1">
    <citation type="journal article" date="2019" name="Commun. Biol.">
        <title>The bagworm genome reveals a unique fibroin gene that provides high tensile strength.</title>
        <authorList>
            <person name="Kono N."/>
            <person name="Nakamura H."/>
            <person name="Ohtoshi R."/>
            <person name="Tomita M."/>
            <person name="Numata K."/>
            <person name="Arakawa K."/>
        </authorList>
    </citation>
    <scope>NUCLEOTIDE SEQUENCE [LARGE SCALE GENOMIC DNA]</scope>
</reference>
<keyword evidence="2" id="KW-1185">Reference proteome</keyword>
<dbReference type="AlphaFoldDB" id="A0A4C1TPG6"/>
<evidence type="ECO:0000313" key="2">
    <source>
        <dbReference type="Proteomes" id="UP000299102"/>
    </source>
</evidence>
<sequence length="181" mass="19646">MSTDDYIKGVGRSADALRPCLHNCRGPSGRRERGLSLRIGGARDGPWAESAGWLKEGDAIFGVLFEHCLAFIGGFPASVAMVPMSRGDVSGHATYVPYKIDDKFYALIWKYEQLDKLLMCRGGFPIIARFAGVVPKGFAHAVLRQLSDRIARRLVHDGDARGNCHVYGTGVAGSYGAVFVL</sequence>
<protein>
    <submittedName>
        <fullName evidence="1">Uncharacterized protein</fullName>
    </submittedName>
</protein>
<accession>A0A4C1TPG6</accession>
<organism evidence="1 2">
    <name type="scientific">Eumeta variegata</name>
    <name type="common">Bagworm moth</name>
    <name type="synonym">Eumeta japonica</name>
    <dbReference type="NCBI Taxonomy" id="151549"/>
    <lineage>
        <taxon>Eukaryota</taxon>
        <taxon>Metazoa</taxon>
        <taxon>Ecdysozoa</taxon>
        <taxon>Arthropoda</taxon>
        <taxon>Hexapoda</taxon>
        <taxon>Insecta</taxon>
        <taxon>Pterygota</taxon>
        <taxon>Neoptera</taxon>
        <taxon>Endopterygota</taxon>
        <taxon>Lepidoptera</taxon>
        <taxon>Glossata</taxon>
        <taxon>Ditrysia</taxon>
        <taxon>Tineoidea</taxon>
        <taxon>Psychidae</taxon>
        <taxon>Oiketicinae</taxon>
        <taxon>Eumeta</taxon>
    </lineage>
</organism>
<name>A0A4C1TPG6_EUMVA</name>